<evidence type="ECO:0000256" key="1">
    <source>
        <dbReference type="ARBA" id="ARBA00006484"/>
    </source>
</evidence>
<comment type="similarity">
    <text evidence="1">Belongs to the short-chain dehydrogenases/reductases (SDR) family.</text>
</comment>
<dbReference type="Proteomes" id="UP000886847">
    <property type="component" value="Unassembled WGS sequence"/>
</dbReference>
<protein>
    <submittedName>
        <fullName evidence="3">SDR family NAD(P)-dependent oxidoreductase</fullName>
    </submittedName>
</protein>
<proteinExistence type="inferred from homology"/>
<accession>A0A9D1W0D4</accession>
<dbReference type="PROSITE" id="PS51257">
    <property type="entry name" value="PROKAR_LIPOPROTEIN"/>
    <property type="match status" value="1"/>
</dbReference>
<dbReference type="EMBL" id="DXEW01000005">
    <property type="protein sequence ID" value="HIX49873.1"/>
    <property type="molecule type" value="Genomic_DNA"/>
</dbReference>
<reference evidence="3" key="1">
    <citation type="journal article" date="2021" name="PeerJ">
        <title>Extensive microbial diversity within the chicken gut microbiome revealed by metagenomics and culture.</title>
        <authorList>
            <person name="Gilroy R."/>
            <person name="Ravi A."/>
            <person name="Getino M."/>
            <person name="Pursley I."/>
            <person name="Horton D.L."/>
            <person name="Alikhan N.F."/>
            <person name="Baker D."/>
            <person name="Gharbi K."/>
            <person name="Hall N."/>
            <person name="Watson M."/>
            <person name="Adriaenssens E.M."/>
            <person name="Foster-Nyarko E."/>
            <person name="Jarju S."/>
            <person name="Secka A."/>
            <person name="Antonio M."/>
            <person name="Oren A."/>
            <person name="Chaudhuri R.R."/>
            <person name="La Ragione R."/>
            <person name="Hildebrand F."/>
            <person name="Pallen M.J."/>
        </authorList>
    </citation>
    <scope>NUCLEOTIDE SEQUENCE</scope>
    <source>
        <strain evidence="3">2189</strain>
    </source>
</reference>
<dbReference type="SUPFAM" id="SSF51735">
    <property type="entry name" value="NAD(P)-binding Rossmann-fold domains"/>
    <property type="match status" value="1"/>
</dbReference>
<name>A0A9D1W0D4_9FIRM</name>
<dbReference type="Gene3D" id="3.40.50.720">
    <property type="entry name" value="NAD(P)-binding Rossmann-like Domain"/>
    <property type="match status" value="1"/>
</dbReference>
<comment type="caution">
    <text evidence="3">The sequence shown here is derived from an EMBL/GenBank/DDBJ whole genome shotgun (WGS) entry which is preliminary data.</text>
</comment>
<dbReference type="PANTHER" id="PTHR44196:SF1">
    <property type="entry name" value="DEHYDROGENASE_REDUCTASE SDR FAMILY MEMBER 7B"/>
    <property type="match status" value="1"/>
</dbReference>
<evidence type="ECO:0000313" key="3">
    <source>
        <dbReference type="EMBL" id="HIX49873.1"/>
    </source>
</evidence>
<dbReference type="GO" id="GO:0016020">
    <property type="term" value="C:membrane"/>
    <property type="evidence" value="ECO:0007669"/>
    <property type="project" value="TreeGrafter"/>
</dbReference>
<sequence>MEMNASKRYTLISGATGGIGSAFAAACAARGENLLLTARSQERLSALRQKLLAMYPSVCVEICACDLADESSRAALFAFARGKGMRFSRLCNVAGVDIQKAFEKFTQEKIALQCRVNLEAAVSLTHFVLGNWAERLEIVTIGSISAVYPMPYFALYSATKKAEESFFSALRVEMRGKGVRVTVVEPGGVYTRPDICKDIEGQGLWGRLSAKQPAYIAEKSLAAVHKNKRVYRPGFWNKCVAVVPRILPLSWRMRFIARRWSRQEKDAF</sequence>
<dbReference type="PANTHER" id="PTHR44196">
    <property type="entry name" value="DEHYDROGENASE/REDUCTASE SDR FAMILY MEMBER 7B"/>
    <property type="match status" value="1"/>
</dbReference>
<keyword evidence="2" id="KW-0560">Oxidoreductase</keyword>
<evidence type="ECO:0000313" key="4">
    <source>
        <dbReference type="Proteomes" id="UP000886847"/>
    </source>
</evidence>
<dbReference type="InterPro" id="IPR036291">
    <property type="entry name" value="NAD(P)-bd_dom_sf"/>
</dbReference>
<reference evidence="3" key="2">
    <citation type="submission" date="2021-04" db="EMBL/GenBank/DDBJ databases">
        <authorList>
            <person name="Gilroy R."/>
        </authorList>
    </citation>
    <scope>NUCLEOTIDE SEQUENCE</scope>
    <source>
        <strain evidence="3">2189</strain>
    </source>
</reference>
<dbReference type="Pfam" id="PF00106">
    <property type="entry name" value="adh_short"/>
    <property type="match status" value="1"/>
</dbReference>
<evidence type="ECO:0000256" key="2">
    <source>
        <dbReference type="ARBA" id="ARBA00023002"/>
    </source>
</evidence>
<dbReference type="AlphaFoldDB" id="A0A9D1W0D4"/>
<gene>
    <name evidence="3" type="ORF">H9851_01135</name>
</gene>
<dbReference type="InterPro" id="IPR002347">
    <property type="entry name" value="SDR_fam"/>
</dbReference>
<dbReference type="GO" id="GO:0016491">
    <property type="term" value="F:oxidoreductase activity"/>
    <property type="evidence" value="ECO:0007669"/>
    <property type="project" value="UniProtKB-KW"/>
</dbReference>
<dbReference type="PRINTS" id="PR00081">
    <property type="entry name" value="GDHRDH"/>
</dbReference>
<organism evidence="3 4">
    <name type="scientific">Candidatus Borkfalkia faecavium</name>
    <dbReference type="NCBI Taxonomy" id="2838508"/>
    <lineage>
        <taxon>Bacteria</taxon>
        <taxon>Bacillati</taxon>
        <taxon>Bacillota</taxon>
        <taxon>Clostridia</taxon>
        <taxon>Christensenellales</taxon>
        <taxon>Christensenellaceae</taxon>
        <taxon>Candidatus Borkfalkia</taxon>
    </lineage>
</organism>